<protein>
    <submittedName>
        <fullName evidence="2">DUF4123 domain-containing protein</fullName>
    </submittedName>
</protein>
<dbReference type="Proteomes" id="UP000666369">
    <property type="component" value="Unassembled WGS sequence"/>
</dbReference>
<evidence type="ECO:0000313" key="3">
    <source>
        <dbReference type="Proteomes" id="UP000666369"/>
    </source>
</evidence>
<evidence type="ECO:0000259" key="1">
    <source>
        <dbReference type="Pfam" id="PF13503"/>
    </source>
</evidence>
<comment type="caution">
    <text evidence="2">The sequence shown here is derived from an EMBL/GenBank/DDBJ whole genome shotgun (WGS) entry which is preliminary data.</text>
</comment>
<dbReference type="EMBL" id="JAADJT010000006">
    <property type="protein sequence ID" value="NGZ85331.1"/>
    <property type="molecule type" value="Genomic_DNA"/>
</dbReference>
<organism evidence="2 3">
    <name type="scientific">Duganella aceris</name>
    <dbReference type="NCBI Taxonomy" id="2703883"/>
    <lineage>
        <taxon>Bacteria</taxon>
        <taxon>Pseudomonadati</taxon>
        <taxon>Pseudomonadota</taxon>
        <taxon>Betaproteobacteria</taxon>
        <taxon>Burkholderiales</taxon>
        <taxon>Oxalobacteraceae</taxon>
        <taxon>Telluria group</taxon>
        <taxon>Duganella</taxon>
    </lineage>
</organism>
<gene>
    <name evidence="2" type="ORF">GW587_13825</name>
</gene>
<accession>A0ABX0FL55</accession>
<proteinExistence type="predicted"/>
<name>A0ABX0FL55_9BURK</name>
<dbReference type="Pfam" id="PF13503">
    <property type="entry name" value="DUF4123"/>
    <property type="match status" value="1"/>
</dbReference>
<dbReference type="RefSeq" id="WP_166103868.1">
    <property type="nucleotide sequence ID" value="NZ_JAADJT010000006.1"/>
</dbReference>
<evidence type="ECO:0000313" key="2">
    <source>
        <dbReference type="EMBL" id="NGZ85331.1"/>
    </source>
</evidence>
<reference evidence="3" key="1">
    <citation type="submission" date="2023-07" db="EMBL/GenBank/DDBJ databases">
        <title>Duganella aceri sp. nov., isolated from tree sap.</title>
        <authorList>
            <person name="Kim I.S."/>
        </authorList>
    </citation>
    <scope>NUCLEOTIDE SEQUENCE [LARGE SCALE GENOMIC DNA]</scope>
    <source>
        <strain evidence="3">SAP-35</strain>
    </source>
</reference>
<dbReference type="InterPro" id="IPR025391">
    <property type="entry name" value="DUF4123"/>
</dbReference>
<sequence>MLIDRHPADWKETLHASLADARGAIYALVDGVHNELFYQQLKKAGCFHYESLYSTAPSADEETLGLAPILVQYSDEHRNQWDALIELTNGLPALSIIISPEPIEQMAARLIPWCVVDADGYTLALSFADTRILPALVNALTPQQRGQLFGPASLWSYPGRDAEWQRLSVKSENALPPAEKVELSAHQISALMASSEADSIAFQFGQHISKPLVAYTPAESHTMIRQWLQLADRAQIDGNQDRFALCAVGLERPELATDARYLALLESGAGPRTLDEIRALLA</sequence>
<feature type="domain" description="DUF4123" evidence="1">
    <location>
        <begin position="25"/>
        <end position="147"/>
    </location>
</feature>
<keyword evidence="3" id="KW-1185">Reference proteome</keyword>